<keyword evidence="7 12" id="KW-0255">Endonuclease</keyword>
<evidence type="ECO:0000313" key="12">
    <source>
        <dbReference type="EMBL" id="MCU7240810.1"/>
    </source>
</evidence>
<evidence type="ECO:0000256" key="7">
    <source>
        <dbReference type="ARBA" id="ARBA00022759"/>
    </source>
</evidence>
<sequence>MVFSEDSRVKIPCILHLVRLGYSYLSLKGAFWDEETNIFPEIFCSSLARINTGMETDDIVRLLAEVKLMLDNEDLGKAFYEKLTERSGIRLIDFQNFENNSFHVVTELPCRNGDDEFRPDITLLINGMPLAFIEVKKPNNREGVLAERNRIVTRCRNPRFRRFINITQLMVFSNNMEYEDGSPQPIEGAFYASPSYDVPIFNYFREEEALNLNELLVADDDDVENAVLRDNNLNVIKHSPEFLSNKDPNAPTNRMCTSLFSRQRLAFILRFALTYVNDADGLQKHIMRYPQLFATKAIEKKLDAGVRKGIIWHTQGSGKTALAYYNTRFLTDYFQRQGIIPKFYFIVDRLDLLTQAQREFTGRGLIVHSIDSREAFARDIKSTQVLHNHSGRPEITVVNIQKFQDDPDVVRTEDYDVNIQRVYFLDEVHRSYNPQGSFLANLSQSDRTAIKIGLTGTPLLGDDYNSRALFGDYIHKYYYNASIADGYTLRLIREEIATNYKLVLQEALGAVELQQRDIDRKFVYAHPKFVEPMLEYIVRDFEKSRGALADASIGGMVICDSAEQARQMFEIFNAVYGKYGQSSHDLQDSAQGLTAAALPDSYAARRLLANRVTSAALILHDVGNKEERKQWVEDFKAGKIDILFVYNMLLTGFDAKRLKKLYLGRVIRSHNLLQALTRVNRTYKDFRYGYVVDFADIRQEFDATNRAYFEELQAELGDEVEHYSNLFKSAEEISEEIESIKDILFSFNIVNAEEFSRQVTQIQDRTTVLALKKALADARSLYNLIRLQGNYDFLQQLDFQKLNQLYRETCNHLDLLNLKESIESSTDTSNLLNLALEDVLFMFTKVREDELVLADKLKNTLRQTREALADNFDQQDPKFITLREALELLFKKKKLNEVTQEEMIANIGALRDIHDQVKELNRQNNQLRAKYQGDAKYTRIHKRLNERGDLTQTERRLHEALSGVKQQADEQVLQNTQLLNNESYFERMMMPLVIGEFQNRQKIQLTPAASHTINQLVVAEYINEFASGTRVGIRTW</sequence>
<dbReference type="CDD" id="cd22332">
    <property type="entry name" value="HsdR_N"/>
    <property type="match status" value="1"/>
</dbReference>
<dbReference type="InterPro" id="IPR014001">
    <property type="entry name" value="Helicase_ATP-bd"/>
</dbReference>
<name>A0ABT2VGF4_9PSED</name>
<evidence type="ECO:0000313" key="13">
    <source>
        <dbReference type="Proteomes" id="UP001139994"/>
    </source>
</evidence>
<evidence type="ECO:0000256" key="3">
    <source>
        <dbReference type="ARBA" id="ARBA00012654"/>
    </source>
</evidence>
<evidence type="ECO:0000256" key="10">
    <source>
        <dbReference type="ARBA" id="ARBA00023125"/>
    </source>
</evidence>
<evidence type="ECO:0000256" key="6">
    <source>
        <dbReference type="ARBA" id="ARBA00022747"/>
    </source>
</evidence>
<evidence type="ECO:0000256" key="9">
    <source>
        <dbReference type="ARBA" id="ARBA00022840"/>
    </source>
</evidence>
<dbReference type="PROSITE" id="PS51192">
    <property type="entry name" value="HELICASE_ATP_BIND_1"/>
    <property type="match status" value="1"/>
</dbReference>
<feature type="domain" description="Helicase ATP-binding" evidence="11">
    <location>
        <begin position="300"/>
        <end position="476"/>
    </location>
</feature>
<dbReference type="Pfam" id="PF22679">
    <property type="entry name" value="T1R_D3-like"/>
    <property type="match status" value="1"/>
</dbReference>
<protein>
    <recommendedName>
        <fullName evidence="3">type I site-specific deoxyribonuclease</fullName>
        <ecNumber evidence="3">3.1.21.3</ecNumber>
    </recommendedName>
</protein>
<proteinExistence type="inferred from homology"/>
<comment type="catalytic activity">
    <reaction evidence="1">
        <text>Endonucleolytic cleavage of DNA to give random double-stranded fragments with terminal 5'-phosphates, ATP is simultaneously hydrolyzed.</text>
        <dbReference type="EC" id="3.1.21.3"/>
    </reaction>
</comment>
<keyword evidence="8" id="KW-0378">Hydrolase</keyword>
<reference evidence="12" key="2">
    <citation type="submission" date="2022-09" db="EMBL/GenBank/DDBJ databases">
        <authorList>
            <person name="Cesa-Luna C."/>
            <person name="Girard L."/>
            <person name="Lood C."/>
            <person name="Hofte M."/>
            <person name="De Mot R."/>
        </authorList>
    </citation>
    <scope>NUCLEOTIDE SEQUENCE</scope>
    <source>
        <strain evidence="12">COR51</strain>
    </source>
</reference>
<dbReference type="SUPFAM" id="SSF52540">
    <property type="entry name" value="P-loop containing nucleoside triphosphate hydrolases"/>
    <property type="match status" value="2"/>
</dbReference>
<dbReference type="SMART" id="SM00487">
    <property type="entry name" value="DEXDc"/>
    <property type="match status" value="1"/>
</dbReference>
<organism evidence="12 13">
    <name type="scientific">Pseudomonas peradeniyensis</name>
    <dbReference type="NCBI Taxonomy" id="2745488"/>
    <lineage>
        <taxon>Bacteria</taxon>
        <taxon>Pseudomonadati</taxon>
        <taxon>Pseudomonadota</taxon>
        <taxon>Gammaproteobacteria</taxon>
        <taxon>Pseudomonadales</taxon>
        <taxon>Pseudomonadaceae</taxon>
        <taxon>Pseudomonas</taxon>
    </lineage>
</organism>
<dbReference type="EC" id="3.1.21.3" evidence="3"/>
<dbReference type="Proteomes" id="UP001139994">
    <property type="component" value="Unassembled WGS sequence"/>
</dbReference>
<dbReference type="GO" id="GO:0004519">
    <property type="term" value="F:endonuclease activity"/>
    <property type="evidence" value="ECO:0007669"/>
    <property type="project" value="UniProtKB-KW"/>
</dbReference>
<dbReference type="Pfam" id="PF04313">
    <property type="entry name" value="HSDR_N"/>
    <property type="match status" value="1"/>
</dbReference>
<comment type="similarity">
    <text evidence="2">Belongs to the HsdR family.</text>
</comment>
<keyword evidence="4" id="KW-0540">Nuclease</keyword>
<evidence type="ECO:0000256" key="2">
    <source>
        <dbReference type="ARBA" id="ARBA00008598"/>
    </source>
</evidence>
<dbReference type="InterPro" id="IPR027417">
    <property type="entry name" value="P-loop_NTPase"/>
</dbReference>
<keyword evidence="10" id="KW-0238">DNA-binding</keyword>
<dbReference type="Gene3D" id="3.90.1570.50">
    <property type="match status" value="1"/>
</dbReference>
<evidence type="ECO:0000256" key="5">
    <source>
        <dbReference type="ARBA" id="ARBA00022741"/>
    </source>
</evidence>
<dbReference type="RefSeq" id="WP_262952581.1">
    <property type="nucleotide sequence ID" value="NZ_JAOSLA010000049.1"/>
</dbReference>
<reference evidence="12" key="1">
    <citation type="journal article" date="2022" name="Microbiol. Spectr.">
        <title>An Nuclear Magnetic Resonance Fingerprint Matching Approach for the Identification and Structural Re-Evaluation of Pseudomonas Lipopeptides.</title>
        <authorList>
            <person name="De Roo V."/>
            <person name="Verleysen Y."/>
            <person name="Kovacs B."/>
            <person name="De Vleeschouwer M."/>
            <person name="Muangkaew P."/>
            <person name="Girard L."/>
            <person name="Hofte M."/>
            <person name="De Mot R."/>
            <person name="Madder A."/>
            <person name="Geudens N."/>
            <person name="Martins J.C."/>
        </authorList>
    </citation>
    <scope>NUCLEOTIDE SEQUENCE</scope>
    <source>
        <strain evidence="12">COR51</strain>
    </source>
</reference>
<dbReference type="InterPro" id="IPR055180">
    <property type="entry name" value="HsdR_RecA-like_helicase_dom_2"/>
</dbReference>
<keyword evidence="13" id="KW-1185">Reference proteome</keyword>
<dbReference type="PANTHER" id="PTHR30195:SF15">
    <property type="entry name" value="TYPE I RESTRICTION ENZYME HINDI ENDONUCLEASE SUBUNIT"/>
    <property type="match status" value="1"/>
</dbReference>
<evidence type="ECO:0000256" key="4">
    <source>
        <dbReference type="ARBA" id="ARBA00022722"/>
    </source>
</evidence>
<dbReference type="InterPro" id="IPR007409">
    <property type="entry name" value="Restrct_endonuc_type1_HsdR_N"/>
</dbReference>
<comment type="caution">
    <text evidence="12">The sequence shown here is derived from an EMBL/GenBank/DDBJ whole genome shotgun (WGS) entry which is preliminary data.</text>
</comment>
<evidence type="ECO:0000259" key="11">
    <source>
        <dbReference type="PROSITE" id="PS51192"/>
    </source>
</evidence>
<dbReference type="EMBL" id="JAOSLA010000049">
    <property type="protein sequence ID" value="MCU7240810.1"/>
    <property type="molecule type" value="Genomic_DNA"/>
</dbReference>
<keyword evidence="5" id="KW-0547">Nucleotide-binding</keyword>
<accession>A0ABT2VGF4</accession>
<evidence type="ECO:0000256" key="1">
    <source>
        <dbReference type="ARBA" id="ARBA00000851"/>
    </source>
</evidence>
<gene>
    <name evidence="12" type="ORF">OC929_22435</name>
</gene>
<keyword evidence="9" id="KW-0067">ATP-binding</keyword>
<dbReference type="InterPro" id="IPR051268">
    <property type="entry name" value="Type-I_R_enzyme_R_subunit"/>
</dbReference>
<dbReference type="Pfam" id="PF18766">
    <property type="entry name" value="SWI2_SNF2"/>
    <property type="match status" value="1"/>
</dbReference>
<dbReference type="Gene3D" id="3.40.50.300">
    <property type="entry name" value="P-loop containing nucleotide triphosphate hydrolases"/>
    <property type="match status" value="2"/>
</dbReference>
<dbReference type="PANTHER" id="PTHR30195">
    <property type="entry name" value="TYPE I SITE-SPECIFIC DEOXYRIBONUCLEASE PROTEIN SUBUNIT M AND R"/>
    <property type="match status" value="1"/>
</dbReference>
<dbReference type="InterPro" id="IPR040980">
    <property type="entry name" value="SWI2_SNF2"/>
</dbReference>
<keyword evidence="6" id="KW-0680">Restriction system</keyword>
<reference evidence="12" key="3">
    <citation type="journal article" date="2023" name="mSystems">
        <title>Charting the Lipopeptidome of Nonpathogenic Pseudomonas.</title>
        <authorList>
            <person name="Cesa-Luna C."/>
            <person name="Geudens N."/>
            <person name="Girard L."/>
            <person name="De Roo V."/>
            <person name="Maklad H.R."/>
            <person name="Martins J.C."/>
            <person name="Hofte M."/>
            <person name="De Mot R."/>
        </authorList>
    </citation>
    <scope>NUCLEOTIDE SEQUENCE</scope>
    <source>
        <strain evidence="12">COR51</strain>
    </source>
</reference>
<evidence type="ECO:0000256" key="8">
    <source>
        <dbReference type="ARBA" id="ARBA00022801"/>
    </source>
</evidence>